<dbReference type="PRINTS" id="PR00344">
    <property type="entry name" value="BCTRLSENSOR"/>
</dbReference>
<reference evidence="17" key="3">
    <citation type="journal article" date="2004" name="Chem. Biol.">
        <title>Structure-activity relationships in purine-based inhibitor binding to HSP90 isoforms.</title>
        <authorList>
            <person name="Wright L."/>
            <person name="Barril X."/>
            <person name="Dymock B."/>
            <person name="Sheridan L."/>
            <person name="Surgenor A."/>
            <person name="Beswick M."/>
            <person name="Drysdale M."/>
            <person name="Collier A."/>
            <person name="Massey A."/>
            <person name="Davies N."/>
            <person name="Fink A."/>
            <person name="Fromont C."/>
            <person name="Aherne W."/>
            <person name="Boxall K."/>
            <person name="Sharp S."/>
            <person name="Workman P."/>
            <person name="Hubbard R.E."/>
        </authorList>
    </citation>
    <scope>NUCLEOTIDE SEQUENCE</scope>
</reference>
<dbReference type="CDD" id="cd00082">
    <property type="entry name" value="HisKA"/>
    <property type="match status" value="1"/>
</dbReference>
<dbReference type="Gene3D" id="1.10.287.130">
    <property type="match status" value="1"/>
</dbReference>
<reference evidence="17" key="1">
    <citation type="journal article" date="2004" name="Biochemistry">
        <title>Crystal structure of the C-terminal domain of the two-component system transmitter protein nitrogen regulator II (NRII; NtrB), regulator of nitrogen assimilation in Escherichia coli.</title>
        <authorList>
            <person name="Song Y."/>
            <person name="Peisach D."/>
            <person name="Pioszak A.A."/>
            <person name="Xu Z."/>
            <person name="Ninfa A.J."/>
        </authorList>
    </citation>
    <scope>NUCLEOTIDE SEQUENCE</scope>
</reference>
<keyword evidence="5" id="KW-0808">Transferase</keyword>
<keyword evidence="10 13" id="KW-1133">Transmembrane helix</keyword>
<reference evidence="17" key="2">
    <citation type="journal article" date="2004" name="Cell">
        <title>The Mechanism of Hsp90 regulation by the protein kinase-specific cochaperone p50(cdc37).</title>
        <authorList>
            <person name="Roe S.M."/>
            <person name="Ali M.M."/>
            <person name="Meyer P."/>
            <person name="Vaughan C.K."/>
            <person name="Panaretou B."/>
            <person name="Piper P.W."/>
            <person name="Prodromou C."/>
            <person name="Pearl L.H."/>
        </authorList>
    </citation>
    <scope>NUCLEOTIDE SEQUENCE</scope>
</reference>
<dbReference type="InterPro" id="IPR003661">
    <property type="entry name" value="HisK_dim/P_dom"/>
</dbReference>
<evidence type="ECO:0000256" key="6">
    <source>
        <dbReference type="ARBA" id="ARBA00022692"/>
    </source>
</evidence>
<evidence type="ECO:0000259" key="15">
    <source>
        <dbReference type="PROSITE" id="PS50885"/>
    </source>
</evidence>
<evidence type="ECO:0000256" key="1">
    <source>
        <dbReference type="ARBA" id="ARBA00000085"/>
    </source>
</evidence>
<comment type="subcellular location">
    <subcellularLocation>
        <location evidence="2">Membrane</location>
        <topology evidence="2">Multi-pass membrane protein</topology>
    </subcellularLocation>
</comment>
<comment type="catalytic activity">
    <reaction evidence="1">
        <text>ATP + protein L-histidine = ADP + protein N-phospho-L-histidine.</text>
        <dbReference type="EC" id="2.7.13.3"/>
    </reaction>
</comment>
<reference evidence="17" key="5">
    <citation type="submission" date="2025-08" db="UniProtKB">
        <authorList>
            <consortium name="RefSeq"/>
        </authorList>
    </citation>
    <scope>IDENTIFICATION</scope>
</reference>
<evidence type="ECO:0000256" key="4">
    <source>
        <dbReference type="ARBA" id="ARBA00022553"/>
    </source>
</evidence>
<dbReference type="InterPro" id="IPR003660">
    <property type="entry name" value="HAMP_dom"/>
</dbReference>
<evidence type="ECO:0000256" key="7">
    <source>
        <dbReference type="ARBA" id="ARBA00022741"/>
    </source>
</evidence>
<dbReference type="AlphaFoldDB" id="A0A8B6X8V1"/>
<keyword evidence="16" id="KW-1185">Reference proteome</keyword>
<dbReference type="Pfam" id="PF00512">
    <property type="entry name" value="HisKA"/>
    <property type="match status" value="1"/>
</dbReference>
<dbReference type="SUPFAM" id="SSF47384">
    <property type="entry name" value="Homodimeric domain of signal transducing histidine kinase"/>
    <property type="match status" value="1"/>
</dbReference>
<evidence type="ECO:0000259" key="14">
    <source>
        <dbReference type="PROSITE" id="PS50109"/>
    </source>
</evidence>
<sequence>MNTAAPEASGAARSRWTDCHRPSVARRVLLAMLAACAMGWGAIYLTGRLGVNAPGSGNFDREARITAGAAAQLADTHADPRELARALEGLTASIAWTQQIEDSPPGLVAFRVVEADGRVIASGGAAPPDWPAGDAPLGFVAHDSAGGGYRVLRAVAPGSGRRVEVASSEQAREQLFNDVMISPLAVRPLFYVVPMLLFLVWFAVGRGLKPLRELAAELRERRPDDLSPLKVQGVYRELSPVIAELNAAFARLRTLIERERGFLADAAHELRTPLAVMVAQCDSLHSATTEAARAAALTRLDSGVARASRLVNQLLSIARLDAAVEAEPVTIDLADLARDCLAMHAALAHAHSIELSYAGPDSLPRRCPRDCFESIVDNLVANAVRYGGPGVRIELALDVLPGGQVQLRVRDDGPGIPAEDMPRLFERFRRGANASASGSGLGLAIVRSAARRLAARVEVSAGIDGRGVEFRLAWPAG</sequence>
<dbReference type="InterPro" id="IPR036890">
    <property type="entry name" value="HATPase_C_sf"/>
</dbReference>
<evidence type="ECO:0000256" key="10">
    <source>
        <dbReference type="ARBA" id="ARBA00022989"/>
    </source>
</evidence>
<dbReference type="PROSITE" id="PS50885">
    <property type="entry name" value="HAMP"/>
    <property type="match status" value="1"/>
</dbReference>
<evidence type="ECO:0000313" key="17">
    <source>
        <dbReference type="RefSeq" id="WP_051378053.1"/>
    </source>
</evidence>
<dbReference type="PANTHER" id="PTHR45436">
    <property type="entry name" value="SENSOR HISTIDINE KINASE YKOH"/>
    <property type="match status" value="1"/>
</dbReference>
<evidence type="ECO:0000256" key="13">
    <source>
        <dbReference type="SAM" id="Phobius"/>
    </source>
</evidence>
<evidence type="ECO:0000256" key="12">
    <source>
        <dbReference type="ARBA" id="ARBA00023136"/>
    </source>
</evidence>
<evidence type="ECO:0000256" key="9">
    <source>
        <dbReference type="ARBA" id="ARBA00022840"/>
    </source>
</evidence>
<feature type="transmembrane region" description="Helical" evidence="13">
    <location>
        <begin position="184"/>
        <end position="204"/>
    </location>
</feature>
<dbReference type="InterPro" id="IPR005467">
    <property type="entry name" value="His_kinase_dom"/>
</dbReference>
<reference evidence="17" key="4">
    <citation type="journal article" date="2004" name="J. Biol. Chem.">
        <title>Ligand-induced conformational shift in the N-terminal domain of GRP94, an Hsp90 chaperone.</title>
        <authorList>
            <person name="Immormino R.M."/>
            <person name="Dollins D.E."/>
            <person name="Shaffer P.L."/>
            <person name="Soldano K.L."/>
            <person name="Walker M.A."/>
            <person name="Gewirth D.T."/>
        </authorList>
    </citation>
    <scope>NUCLEOTIDE SEQUENCE</scope>
</reference>
<name>A0A8B6X8V1_9BURK</name>
<keyword evidence="6 13" id="KW-0812">Transmembrane</keyword>
<dbReference type="PROSITE" id="PS50109">
    <property type="entry name" value="HIS_KIN"/>
    <property type="match status" value="1"/>
</dbReference>
<feature type="domain" description="HAMP" evidence="15">
    <location>
        <begin position="205"/>
        <end position="257"/>
    </location>
</feature>
<dbReference type="GO" id="GO:0000155">
    <property type="term" value="F:phosphorelay sensor kinase activity"/>
    <property type="evidence" value="ECO:0007669"/>
    <property type="project" value="InterPro"/>
</dbReference>
<evidence type="ECO:0000256" key="5">
    <source>
        <dbReference type="ARBA" id="ARBA00022679"/>
    </source>
</evidence>
<accession>A0A8B6X8V1</accession>
<keyword evidence="4" id="KW-0597">Phosphoprotein</keyword>
<evidence type="ECO:0000256" key="11">
    <source>
        <dbReference type="ARBA" id="ARBA00023012"/>
    </source>
</evidence>
<dbReference type="InterPro" id="IPR004358">
    <property type="entry name" value="Sig_transdc_His_kin-like_C"/>
</dbReference>
<dbReference type="GO" id="GO:0005886">
    <property type="term" value="C:plasma membrane"/>
    <property type="evidence" value="ECO:0007669"/>
    <property type="project" value="TreeGrafter"/>
</dbReference>
<dbReference type="SMART" id="SM00388">
    <property type="entry name" value="HisKA"/>
    <property type="match status" value="1"/>
</dbReference>
<dbReference type="PANTHER" id="PTHR45436:SF14">
    <property type="entry name" value="SENSOR PROTEIN QSEC"/>
    <property type="match status" value="1"/>
</dbReference>
<dbReference type="CDD" id="cd00075">
    <property type="entry name" value="HATPase"/>
    <property type="match status" value="1"/>
</dbReference>
<evidence type="ECO:0000313" key="16">
    <source>
        <dbReference type="Proteomes" id="UP000675920"/>
    </source>
</evidence>
<proteinExistence type="predicted"/>
<evidence type="ECO:0000256" key="3">
    <source>
        <dbReference type="ARBA" id="ARBA00012438"/>
    </source>
</evidence>
<dbReference type="SUPFAM" id="SSF55874">
    <property type="entry name" value="ATPase domain of HSP90 chaperone/DNA topoisomerase II/histidine kinase"/>
    <property type="match status" value="1"/>
</dbReference>
<keyword evidence="12 13" id="KW-0472">Membrane</keyword>
<dbReference type="SMART" id="SM00387">
    <property type="entry name" value="HATPase_c"/>
    <property type="match status" value="1"/>
</dbReference>
<dbReference type="Gene3D" id="3.30.565.10">
    <property type="entry name" value="Histidine kinase-like ATPase, C-terminal domain"/>
    <property type="match status" value="1"/>
</dbReference>
<dbReference type="GO" id="GO:0005524">
    <property type="term" value="F:ATP binding"/>
    <property type="evidence" value="ECO:0007669"/>
    <property type="project" value="UniProtKB-KW"/>
</dbReference>
<dbReference type="InterPro" id="IPR003594">
    <property type="entry name" value="HATPase_dom"/>
</dbReference>
<keyword evidence="11" id="KW-0902">Two-component regulatory system</keyword>
<dbReference type="Proteomes" id="UP000675920">
    <property type="component" value="Unplaced"/>
</dbReference>
<evidence type="ECO:0000256" key="2">
    <source>
        <dbReference type="ARBA" id="ARBA00004141"/>
    </source>
</evidence>
<keyword evidence="8" id="KW-0418">Kinase</keyword>
<keyword evidence="9 17" id="KW-0067">ATP-binding</keyword>
<protein>
    <recommendedName>
        <fullName evidence="3">histidine kinase</fullName>
        <ecNumber evidence="3">2.7.13.3</ecNumber>
    </recommendedName>
</protein>
<organism evidence="16 17">
    <name type="scientific">Derxia gummosa DSM 723</name>
    <dbReference type="NCBI Taxonomy" id="1121388"/>
    <lineage>
        <taxon>Bacteria</taxon>
        <taxon>Pseudomonadati</taxon>
        <taxon>Pseudomonadota</taxon>
        <taxon>Betaproteobacteria</taxon>
        <taxon>Burkholderiales</taxon>
        <taxon>Alcaligenaceae</taxon>
        <taxon>Derxia</taxon>
    </lineage>
</organism>
<dbReference type="InterPro" id="IPR036097">
    <property type="entry name" value="HisK_dim/P_sf"/>
</dbReference>
<evidence type="ECO:0000256" key="8">
    <source>
        <dbReference type="ARBA" id="ARBA00022777"/>
    </source>
</evidence>
<dbReference type="InterPro" id="IPR050428">
    <property type="entry name" value="TCS_sensor_his_kinase"/>
</dbReference>
<keyword evidence="7" id="KW-0547">Nucleotide-binding</keyword>
<feature type="transmembrane region" description="Helical" evidence="13">
    <location>
        <begin position="28"/>
        <end position="47"/>
    </location>
</feature>
<dbReference type="RefSeq" id="WP_051378053.1">
    <property type="nucleotide sequence ID" value="NZ_AXWS01000007.1"/>
</dbReference>
<feature type="domain" description="Histidine kinase" evidence="14">
    <location>
        <begin position="265"/>
        <end position="477"/>
    </location>
</feature>
<dbReference type="Pfam" id="PF02518">
    <property type="entry name" value="HATPase_c"/>
    <property type="match status" value="1"/>
</dbReference>
<dbReference type="EC" id="2.7.13.3" evidence="3"/>